<dbReference type="Pfam" id="PF09651">
    <property type="entry name" value="Cas_APE2256"/>
    <property type="match status" value="1"/>
</dbReference>
<evidence type="ECO:0000313" key="2">
    <source>
        <dbReference type="EMBL" id="NCJ08011.1"/>
    </source>
</evidence>
<dbReference type="EMBL" id="WVIC01000038">
    <property type="protein sequence ID" value="NCJ08011.1"/>
    <property type="molecule type" value="Genomic_DNA"/>
</dbReference>
<reference evidence="2" key="1">
    <citation type="submission" date="2019-12" db="EMBL/GenBank/DDBJ databases">
        <title>High-Quality draft genome sequences of three cyanobacteria isolated from the limestone walls of the Old Cathedral of Coimbra.</title>
        <authorList>
            <person name="Tiago I."/>
            <person name="Soares F."/>
            <person name="Portugal A."/>
        </authorList>
    </citation>
    <scope>NUCLEOTIDE SEQUENCE [LARGE SCALE GENOMIC DNA]</scope>
    <source>
        <strain evidence="2">C</strain>
    </source>
</reference>
<sequence length="372" mass="42416">MFKSVICSVGTSAAKNLSGIPPSALENWVLEQGGIDTASEVMFNSFKDKEPSDENLARYLSAEIHSLVRIGIDKGSRILLLASETIDGQACALALKKYLESYWKGIDVQTKKIEGLQVQNADRFRQQGVINFIKEAIAEIDCHGNNVILNPTGGYKALVPYMVLLGMIKSVKCNYIFERSTSLLELPPLPIEFDRNQFEVHKELFEQIERDSSISKQDWGDKVSYEDRSWFEPLVEEMGDNQITLSAAGFLFLEAMQKPAKKLVSYLSKQAIKDCFENIATLDNRDPFRYLNQVSKSGLNEDNVHIHTDGLYWLKPGRTTDRYLVSTEDWRLLVWRVIREDQVGKDYSTKIKVDPAKERNEYAPFMRMDFVT</sequence>
<organism evidence="2 3">
    <name type="scientific">Petrachloros mirabilis ULC683</name>
    <dbReference type="NCBI Taxonomy" id="2781853"/>
    <lineage>
        <taxon>Bacteria</taxon>
        <taxon>Bacillati</taxon>
        <taxon>Cyanobacteriota</taxon>
        <taxon>Cyanophyceae</taxon>
        <taxon>Synechococcales</taxon>
        <taxon>Petrachlorosaceae</taxon>
        <taxon>Petrachloros</taxon>
        <taxon>Petrachloros mirabilis</taxon>
    </lineage>
</organism>
<keyword evidence="3" id="KW-1185">Reference proteome</keyword>
<comment type="caution">
    <text evidence="2">The sequence shown here is derived from an EMBL/GenBank/DDBJ whole genome shotgun (WGS) entry which is preliminary data.</text>
</comment>
<accession>A0A8K2A1F5</accession>
<protein>
    <submittedName>
        <fullName evidence="2">Putative CRISPR-associated protein</fullName>
    </submittedName>
</protein>
<name>A0A8K2A1F5_9CYAN</name>
<proteinExistence type="predicted"/>
<feature type="domain" description="CRISPR system ring nuclease SSO1393-like" evidence="1">
    <location>
        <begin position="60"/>
        <end position="189"/>
    </location>
</feature>
<dbReference type="InterPro" id="IPR013442">
    <property type="entry name" value="SSO1393-like"/>
</dbReference>
<dbReference type="RefSeq" id="WP_161826489.1">
    <property type="nucleotide sequence ID" value="NZ_WVIC01000038.1"/>
</dbReference>
<evidence type="ECO:0000259" key="1">
    <source>
        <dbReference type="Pfam" id="PF09651"/>
    </source>
</evidence>
<dbReference type="Proteomes" id="UP000607397">
    <property type="component" value="Unassembled WGS sequence"/>
</dbReference>
<dbReference type="AlphaFoldDB" id="A0A8K2A1F5"/>
<dbReference type="NCBIfam" id="TIGR02619">
    <property type="entry name" value="putative CRISPR-associated protein, APE2256 family"/>
    <property type="match status" value="1"/>
</dbReference>
<gene>
    <name evidence="2" type="ORF">GS597_16155</name>
</gene>
<evidence type="ECO:0000313" key="3">
    <source>
        <dbReference type="Proteomes" id="UP000607397"/>
    </source>
</evidence>
<dbReference type="Gene3D" id="3.40.50.10770">
    <property type="entry name" value="Hypothetical protein VC1899 like domain (Restriction endonuclease-like)"/>
    <property type="match status" value="1"/>
</dbReference>